<reference evidence="3 4" key="1">
    <citation type="submission" date="2019-10" db="EMBL/GenBank/DDBJ databases">
        <title>Evaluation of single-gene subtyping targets for Pseudomonas.</title>
        <authorList>
            <person name="Reichler S.J."/>
            <person name="Orsi R.H."/>
            <person name="Wiedmann M."/>
            <person name="Martin N.H."/>
            <person name="Murphy S.I."/>
        </authorList>
    </citation>
    <scope>NUCLEOTIDE SEQUENCE [LARGE SCALE GENOMIC DNA]</scope>
    <source>
        <strain evidence="2 4">FSL R10-2107</strain>
        <strain evidence="1 3">FSL R10-2932</strain>
    </source>
</reference>
<dbReference type="EMBL" id="WIVX01000173">
    <property type="protein sequence ID" value="MQU34353.1"/>
    <property type="molecule type" value="Genomic_DNA"/>
</dbReference>
<dbReference type="Proteomes" id="UP000470186">
    <property type="component" value="Unassembled WGS sequence"/>
</dbReference>
<gene>
    <name evidence="2" type="ORF">GHO30_23770</name>
    <name evidence="1" type="ORF">GHO37_24605</name>
</gene>
<sequence length="62" mass="7018">MAKSRAKGRDGWHREELCTAATLSRMLREHVEKGDPIDTGIFSMMLQQRGECIERNPVACEA</sequence>
<comment type="caution">
    <text evidence="1">The sequence shown here is derived from an EMBL/GenBank/DDBJ whole genome shotgun (WGS) entry which is preliminary data.</text>
</comment>
<proteinExistence type="predicted"/>
<evidence type="ECO:0000313" key="3">
    <source>
        <dbReference type="Proteomes" id="UP000447574"/>
    </source>
</evidence>
<keyword evidence="4" id="KW-1185">Reference proteome</keyword>
<dbReference type="AlphaFoldDB" id="A0A7X1WZN8"/>
<evidence type="ECO:0000313" key="1">
    <source>
        <dbReference type="EMBL" id="MQT77443.1"/>
    </source>
</evidence>
<protein>
    <submittedName>
        <fullName evidence="1">Uncharacterized protein</fullName>
    </submittedName>
</protein>
<name>A0A7X1WZN8_9PSED</name>
<organism evidence="1 3">
    <name type="scientific">Pseudomonas helleri</name>
    <dbReference type="NCBI Taxonomy" id="1608996"/>
    <lineage>
        <taxon>Bacteria</taxon>
        <taxon>Pseudomonadati</taxon>
        <taxon>Pseudomonadota</taxon>
        <taxon>Gammaproteobacteria</taxon>
        <taxon>Pseudomonadales</taxon>
        <taxon>Pseudomonadaceae</taxon>
        <taxon>Pseudomonas</taxon>
    </lineage>
</organism>
<evidence type="ECO:0000313" key="4">
    <source>
        <dbReference type="Proteomes" id="UP000470186"/>
    </source>
</evidence>
<evidence type="ECO:0000313" key="2">
    <source>
        <dbReference type="EMBL" id="MQU34353.1"/>
    </source>
</evidence>
<accession>A0A7X1WZN8</accession>
<dbReference type="Proteomes" id="UP000447574">
    <property type="component" value="Unassembled WGS sequence"/>
</dbReference>
<dbReference type="EMBL" id="WIWF01000156">
    <property type="protein sequence ID" value="MQT77443.1"/>
    <property type="molecule type" value="Genomic_DNA"/>
</dbReference>